<name>A0A5E4CAD8_MARMO</name>
<protein>
    <submittedName>
        <fullName evidence="2">Uncharacterized protein</fullName>
    </submittedName>
</protein>
<dbReference type="AlphaFoldDB" id="A0A5E4CAD8"/>
<evidence type="ECO:0000313" key="1">
    <source>
        <dbReference type="EMBL" id="KAF7479530.1"/>
    </source>
</evidence>
<sequence>MRSPGKAGEGQFLQGDNPFDQGCARNCYITLCALLGPRYMSAAIWMQREEGTEWDSVHVDPVDTLFSP</sequence>
<organism evidence="2 3">
    <name type="scientific">Marmota monax</name>
    <name type="common">Woodchuck</name>
    <dbReference type="NCBI Taxonomy" id="9995"/>
    <lineage>
        <taxon>Eukaryota</taxon>
        <taxon>Metazoa</taxon>
        <taxon>Chordata</taxon>
        <taxon>Craniata</taxon>
        <taxon>Vertebrata</taxon>
        <taxon>Euteleostomi</taxon>
        <taxon>Mammalia</taxon>
        <taxon>Eutheria</taxon>
        <taxon>Euarchontoglires</taxon>
        <taxon>Glires</taxon>
        <taxon>Rodentia</taxon>
        <taxon>Sciuromorpha</taxon>
        <taxon>Sciuridae</taxon>
        <taxon>Xerinae</taxon>
        <taxon>Marmotini</taxon>
        <taxon>Marmota</taxon>
    </lineage>
</organism>
<gene>
    <name evidence="1" type="ORF">GHT09_009347</name>
    <name evidence="2" type="ORF">MONAX_5E016795</name>
</gene>
<dbReference type="Proteomes" id="UP000335636">
    <property type="component" value="Unassembled WGS sequence"/>
</dbReference>
<dbReference type="EMBL" id="WJEC01001155">
    <property type="protein sequence ID" value="KAF7479530.1"/>
    <property type="molecule type" value="Genomic_DNA"/>
</dbReference>
<proteinExistence type="predicted"/>
<reference evidence="2 3" key="1">
    <citation type="submission" date="2019-04" db="EMBL/GenBank/DDBJ databases">
        <authorList>
            <person name="Alioto T."/>
            <person name="Alioto T."/>
        </authorList>
    </citation>
    <scope>NUCLEOTIDE SEQUENCE [LARGE SCALE GENOMIC DNA]</scope>
</reference>
<evidence type="ECO:0000313" key="2">
    <source>
        <dbReference type="EMBL" id="VTJ78159.1"/>
    </source>
</evidence>
<dbReference type="Proteomes" id="UP000662637">
    <property type="component" value="Unassembled WGS sequence"/>
</dbReference>
<evidence type="ECO:0000313" key="3">
    <source>
        <dbReference type="Proteomes" id="UP000335636"/>
    </source>
</evidence>
<dbReference type="EMBL" id="CABDUW010001045">
    <property type="protein sequence ID" value="VTJ78159.1"/>
    <property type="molecule type" value="Genomic_DNA"/>
</dbReference>
<reference evidence="1" key="2">
    <citation type="submission" date="2020-08" db="EMBL/GenBank/DDBJ databases">
        <authorList>
            <person name="Shumante A."/>
            <person name="Zimin A.V."/>
            <person name="Puiu D."/>
            <person name="Salzberg S.L."/>
        </authorList>
    </citation>
    <scope>NUCLEOTIDE SEQUENCE</scope>
    <source>
        <strain evidence="1">WC2-LM</strain>
        <tissue evidence="1">Liver</tissue>
    </source>
</reference>
<accession>A0A5E4CAD8</accession>
<keyword evidence="3" id="KW-1185">Reference proteome</keyword>